<dbReference type="SMART" id="SM00411">
    <property type="entry name" value="BHL"/>
    <property type="match status" value="1"/>
</dbReference>
<evidence type="ECO:0000256" key="4">
    <source>
        <dbReference type="RuleBase" id="RU003939"/>
    </source>
</evidence>
<keyword evidence="3 5" id="KW-0238">DNA-binding</keyword>
<dbReference type="Pfam" id="PF00216">
    <property type="entry name" value="Bac_DNA_binding"/>
    <property type="match status" value="1"/>
</dbReference>
<reference evidence="5 6" key="1">
    <citation type="submission" date="2020-09" db="EMBL/GenBank/DDBJ databases">
        <title>Genome sequences of Mycetohabitans spp.</title>
        <authorList>
            <person name="Carter M.E."/>
            <person name="Carpenter S.C.D."/>
            <person name="Bogdanove A.J."/>
        </authorList>
    </citation>
    <scope>NUCLEOTIDE SEQUENCE [LARGE SCALE GENOMIC DNA]</scope>
    <source>
        <strain evidence="5 6">B12</strain>
    </source>
</reference>
<dbReference type="Gene3D" id="4.10.520.10">
    <property type="entry name" value="IHF-like DNA-binding proteins"/>
    <property type="match status" value="1"/>
</dbReference>
<evidence type="ECO:0000256" key="2">
    <source>
        <dbReference type="ARBA" id="ARBA00023067"/>
    </source>
</evidence>
<protein>
    <submittedName>
        <fullName evidence="5">HU family DNA-binding protein</fullName>
    </submittedName>
</protein>
<dbReference type="PANTHER" id="PTHR33175">
    <property type="entry name" value="DNA-BINDING PROTEIN HU"/>
    <property type="match status" value="1"/>
</dbReference>
<dbReference type="GO" id="GO:0003677">
    <property type="term" value="F:DNA binding"/>
    <property type="evidence" value="ECO:0007669"/>
    <property type="project" value="UniProtKB-KW"/>
</dbReference>
<gene>
    <name evidence="5" type="ORF">IHE29_15065</name>
</gene>
<dbReference type="EMBL" id="CP062176">
    <property type="protein sequence ID" value="WXK40512.1"/>
    <property type="molecule type" value="Genomic_DNA"/>
</dbReference>
<proteinExistence type="inferred from homology"/>
<dbReference type="RefSeq" id="WP_338911144.1">
    <property type="nucleotide sequence ID" value="NZ_CP062176.1"/>
</dbReference>
<organism evidence="5 6">
    <name type="scientific">Mycetohabitans rhizoxinica</name>
    <dbReference type="NCBI Taxonomy" id="412963"/>
    <lineage>
        <taxon>Bacteria</taxon>
        <taxon>Pseudomonadati</taxon>
        <taxon>Pseudomonadota</taxon>
        <taxon>Betaproteobacteria</taxon>
        <taxon>Burkholderiales</taxon>
        <taxon>Burkholderiaceae</taxon>
        <taxon>Mycetohabitans</taxon>
    </lineage>
</organism>
<evidence type="ECO:0000256" key="3">
    <source>
        <dbReference type="ARBA" id="ARBA00023125"/>
    </source>
</evidence>
<evidence type="ECO:0000313" key="6">
    <source>
        <dbReference type="Proteomes" id="UP001493153"/>
    </source>
</evidence>
<evidence type="ECO:0000313" key="5">
    <source>
        <dbReference type="EMBL" id="WXK40512.1"/>
    </source>
</evidence>
<name>A0ABZ2PZS7_9BURK</name>
<dbReference type="PRINTS" id="PR01727">
    <property type="entry name" value="DNABINDINGHU"/>
</dbReference>
<dbReference type="InterPro" id="IPR000119">
    <property type="entry name" value="Hist_DNA-bd"/>
</dbReference>
<keyword evidence="2" id="KW-0226">DNA condensation</keyword>
<dbReference type="PANTHER" id="PTHR33175:SF3">
    <property type="entry name" value="DNA-BINDING PROTEIN HU-BETA"/>
    <property type="match status" value="1"/>
</dbReference>
<accession>A0ABZ2PZS7</accession>
<keyword evidence="6" id="KW-1185">Reference proteome</keyword>
<dbReference type="CDD" id="cd13831">
    <property type="entry name" value="HU"/>
    <property type="match status" value="1"/>
</dbReference>
<comment type="similarity">
    <text evidence="1 4">Belongs to the bacterial histone-like protein family.</text>
</comment>
<dbReference type="Proteomes" id="UP001493153">
    <property type="component" value="Chromosome"/>
</dbReference>
<dbReference type="SUPFAM" id="SSF47729">
    <property type="entry name" value="IHF-like DNA-binding proteins"/>
    <property type="match status" value="1"/>
</dbReference>
<sequence length="92" mass="9587">MNKQELIDTVAASTDDSKAAIGEAIHAMLDAIPRAVTAGDAVQRVGFGLCSTWQRAARTSRSPSTGAEIRIAVAKTVRSTAGRAFRDAVNAS</sequence>
<dbReference type="InterPro" id="IPR010992">
    <property type="entry name" value="IHF-like_DNA-bd_dom_sf"/>
</dbReference>
<evidence type="ECO:0000256" key="1">
    <source>
        <dbReference type="ARBA" id="ARBA00010529"/>
    </source>
</evidence>